<dbReference type="EMBL" id="GBXM01041880">
    <property type="protein sequence ID" value="JAH66697.1"/>
    <property type="molecule type" value="Transcribed_RNA"/>
</dbReference>
<dbReference type="AlphaFoldDB" id="A0A0E9ULL0"/>
<accession>A0A0E9ULL0</accession>
<name>A0A0E9ULL0_ANGAN</name>
<sequence>MHSRAFTWLSSSRSLTSALKRDCTLFQKAPVHLPC</sequence>
<proteinExistence type="predicted"/>
<reference evidence="1" key="2">
    <citation type="journal article" date="2015" name="Fish Shellfish Immunol.">
        <title>Early steps in the European eel (Anguilla anguilla)-Vibrio vulnificus interaction in the gills: Role of the RtxA13 toxin.</title>
        <authorList>
            <person name="Callol A."/>
            <person name="Pajuelo D."/>
            <person name="Ebbesson L."/>
            <person name="Teles M."/>
            <person name="MacKenzie S."/>
            <person name="Amaro C."/>
        </authorList>
    </citation>
    <scope>NUCLEOTIDE SEQUENCE</scope>
</reference>
<organism evidence="1">
    <name type="scientific">Anguilla anguilla</name>
    <name type="common">European freshwater eel</name>
    <name type="synonym">Muraena anguilla</name>
    <dbReference type="NCBI Taxonomy" id="7936"/>
    <lineage>
        <taxon>Eukaryota</taxon>
        <taxon>Metazoa</taxon>
        <taxon>Chordata</taxon>
        <taxon>Craniata</taxon>
        <taxon>Vertebrata</taxon>
        <taxon>Euteleostomi</taxon>
        <taxon>Actinopterygii</taxon>
        <taxon>Neopterygii</taxon>
        <taxon>Teleostei</taxon>
        <taxon>Anguilliformes</taxon>
        <taxon>Anguillidae</taxon>
        <taxon>Anguilla</taxon>
    </lineage>
</organism>
<evidence type="ECO:0000313" key="1">
    <source>
        <dbReference type="EMBL" id="JAH66697.1"/>
    </source>
</evidence>
<protein>
    <submittedName>
        <fullName evidence="1">Uncharacterized protein</fullName>
    </submittedName>
</protein>
<reference evidence="1" key="1">
    <citation type="submission" date="2014-11" db="EMBL/GenBank/DDBJ databases">
        <authorList>
            <person name="Amaro Gonzalez C."/>
        </authorList>
    </citation>
    <scope>NUCLEOTIDE SEQUENCE</scope>
</reference>